<accession>A0AAE2CN86</accession>
<keyword evidence="2" id="KW-1185">Reference proteome</keyword>
<reference evidence="1" key="1">
    <citation type="submission" date="2020-06" db="EMBL/GenBank/DDBJ databases">
        <authorList>
            <person name="Li T."/>
            <person name="Hu X."/>
            <person name="Zhang T."/>
            <person name="Song X."/>
            <person name="Zhang H."/>
            <person name="Dai N."/>
            <person name="Sheng W."/>
            <person name="Hou X."/>
            <person name="Wei L."/>
        </authorList>
    </citation>
    <scope>NUCLEOTIDE SEQUENCE</scope>
    <source>
        <strain evidence="1">3651</strain>
        <tissue evidence="1">Leaf</tissue>
    </source>
</reference>
<proteinExistence type="predicted"/>
<comment type="caution">
    <text evidence="1">The sequence shown here is derived from an EMBL/GenBank/DDBJ whole genome shotgun (WGS) entry which is preliminary data.</text>
</comment>
<protein>
    <submittedName>
        <fullName evidence="1">Uncharacterized protein</fullName>
    </submittedName>
</protein>
<sequence>MGLGWWARSLSGEKIEVGSDGLAVAWSRGGERLEVGGDGFGVVSTVARWREAWGGWRAQPRGNERLGVRRRWAWGGGCGRVAARGLWWWARPCGDERFRVDTAVQATRVLIGNT</sequence>
<evidence type="ECO:0000313" key="1">
    <source>
        <dbReference type="EMBL" id="KAK4428417.1"/>
    </source>
</evidence>
<organism evidence="1 2">
    <name type="scientific">Sesamum alatum</name>
    <dbReference type="NCBI Taxonomy" id="300844"/>
    <lineage>
        <taxon>Eukaryota</taxon>
        <taxon>Viridiplantae</taxon>
        <taxon>Streptophyta</taxon>
        <taxon>Embryophyta</taxon>
        <taxon>Tracheophyta</taxon>
        <taxon>Spermatophyta</taxon>
        <taxon>Magnoliopsida</taxon>
        <taxon>eudicotyledons</taxon>
        <taxon>Gunneridae</taxon>
        <taxon>Pentapetalae</taxon>
        <taxon>asterids</taxon>
        <taxon>lamiids</taxon>
        <taxon>Lamiales</taxon>
        <taxon>Pedaliaceae</taxon>
        <taxon>Sesamum</taxon>
    </lineage>
</organism>
<gene>
    <name evidence="1" type="ORF">Salat_1141300</name>
</gene>
<reference evidence="1" key="2">
    <citation type="journal article" date="2024" name="Plant">
        <title>Genomic evolution and insights into agronomic trait innovations of Sesamum species.</title>
        <authorList>
            <person name="Miao H."/>
            <person name="Wang L."/>
            <person name="Qu L."/>
            <person name="Liu H."/>
            <person name="Sun Y."/>
            <person name="Le M."/>
            <person name="Wang Q."/>
            <person name="Wei S."/>
            <person name="Zheng Y."/>
            <person name="Lin W."/>
            <person name="Duan Y."/>
            <person name="Cao H."/>
            <person name="Xiong S."/>
            <person name="Wang X."/>
            <person name="Wei L."/>
            <person name="Li C."/>
            <person name="Ma Q."/>
            <person name="Ju M."/>
            <person name="Zhao R."/>
            <person name="Li G."/>
            <person name="Mu C."/>
            <person name="Tian Q."/>
            <person name="Mei H."/>
            <person name="Zhang T."/>
            <person name="Gao T."/>
            <person name="Zhang H."/>
        </authorList>
    </citation>
    <scope>NUCLEOTIDE SEQUENCE</scope>
    <source>
        <strain evidence="1">3651</strain>
    </source>
</reference>
<dbReference type="EMBL" id="JACGWO010000004">
    <property type="protein sequence ID" value="KAK4428417.1"/>
    <property type="molecule type" value="Genomic_DNA"/>
</dbReference>
<name>A0AAE2CN86_9LAMI</name>
<dbReference type="Proteomes" id="UP001293254">
    <property type="component" value="Unassembled WGS sequence"/>
</dbReference>
<dbReference type="AlphaFoldDB" id="A0AAE2CN86"/>
<evidence type="ECO:0000313" key="2">
    <source>
        <dbReference type="Proteomes" id="UP001293254"/>
    </source>
</evidence>